<feature type="compositionally biased region" description="Polar residues" evidence="9">
    <location>
        <begin position="489"/>
        <end position="499"/>
    </location>
</feature>
<feature type="compositionally biased region" description="Polar residues" evidence="9">
    <location>
        <begin position="17"/>
        <end position="32"/>
    </location>
</feature>
<feature type="compositionally biased region" description="Low complexity" evidence="9">
    <location>
        <begin position="589"/>
        <end position="599"/>
    </location>
</feature>
<feature type="region of interest" description="Disordered" evidence="9">
    <location>
        <begin position="812"/>
        <end position="867"/>
    </location>
</feature>
<dbReference type="PANTHER" id="PTHR24399:SF70">
    <property type="entry name" value="C2H2-TYPE DOMAIN-CONTAINING PROTEIN"/>
    <property type="match status" value="1"/>
</dbReference>
<keyword evidence="2" id="KW-0479">Metal-binding</keyword>
<evidence type="ECO:0000256" key="4">
    <source>
        <dbReference type="ARBA" id="ARBA00022833"/>
    </source>
</evidence>
<feature type="compositionally biased region" description="Polar residues" evidence="9">
    <location>
        <begin position="362"/>
        <end position="376"/>
    </location>
</feature>
<dbReference type="InterPro" id="IPR013087">
    <property type="entry name" value="Znf_C2H2_type"/>
</dbReference>
<feature type="region of interest" description="Disordered" evidence="9">
    <location>
        <begin position="122"/>
        <end position="535"/>
    </location>
</feature>
<feature type="domain" description="C2H2-type" evidence="10">
    <location>
        <begin position="751"/>
        <end position="780"/>
    </location>
</feature>
<dbReference type="InterPro" id="IPR036236">
    <property type="entry name" value="Znf_C2H2_sf"/>
</dbReference>
<proteinExistence type="predicted"/>
<evidence type="ECO:0000256" key="6">
    <source>
        <dbReference type="ARBA" id="ARBA00023163"/>
    </source>
</evidence>
<dbReference type="Gene3D" id="3.30.160.60">
    <property type="entry name" value="Classic Zinc Finger"/>
    <property type="match status" value="3"/>
</dbReference>
<feature type="compositionally biased region" description="Low complexity" evidence="9">
    <location>
        <begin position="341"/>
        <end position="357"/>
    </location>
</feature>
<feature type="region of interest" description="Disordered" evidence="9">
    <location>
        <begin position="558"/>
        <end position="618"/>
    </location>
</feature>
<feature type="compositionally biased region" description="Polar residues" evidence="9">
    <location>
        <begin position="135"/>
        <end position="153"/>
    </location>
</feature>
<feature type="compositionally biased region" description="Basic and acidic residues" evidence="9">
    <location>
        <begin position="514"/>
        <end position="530"/>
    </location>
</feature>
<evidence type="ECO:0000256" key="7">
    <source>
        <dbReference type="ARBA" id="ARBA00023242"/>
    </source>
</evidence>
<feature type="compositionally biased region" description="Pro residues" evidence="9">
    <location>
        <begin position="199"/>
        <end position="213"/>
    </location>
</feature>
<keyword evidence="4" id="KW-0862">Zinc</keyword>
<evidence type="ECO:0000256" key="8">
    <source>
        <dbReference type="PROSITE-ProRule" id="PRU00042"/>
    </source>
</evidence>
<feature type="domain" description="C2H2-type" evidence="10">
    <location>
        <begin position="781"/>
        <end position="808"/>
    </location>
</feature>
<keyword evidence="8" id="KW-0863">Zinc-finger</keyword>
<keyword evidence="7" id="KW-0539">Nucleus</keyword>
<feature type="compositionally biased region" description="Low complexity" evidence="9">
    <location>
        <begin position="823"/>
        <end position="837"/>
    </location>
</feature>
<evidence type="ECO:0000256" key="2">
    <source>
        <dbReference type="ARBA" id="ARBA00022723"/>
    </source>
</evidence>
<feature type="compositionally biased region" description="Polar residues" evidence="9">
    <location>
        <begin position="262"/>
        <end position="272"/>
    </location>
</feature>
<feature type="compositionally biased region" description="Polar residues" evidence="9">
    <location>
        <begin position="838"/>
        <end position="849"/>
    </location>
</feature>
<keyword evidence="12" id="KW-1185">Reference proteome</keyword>
<keyword evidence="3" id="KW-0677">Repeat</keyword>
<feature type="compositionally biased region" description="Low complexity" evidence="9">
    <location>
        <begin position="471"/>
        <end position="482"/>
    </location>
</feature>
<feature type="domain" description="C2H2-type" evidence="10">
    <location>
        <begin position="721"/>
        <end position="750"/>
    </location>
</feature>
<feature type="compositionally biased region" description="Low complexity" evidence="9">
    <location>
        <begin position="288"/>
        <end position="299"/>
    </location>
</feature>
<feature type="compositionally biased region" description="Polar residues" evidence="9">
    <location>
        <begin position="40"/>
        <end position="60"/>
    </location>
</feature>
<feature type="compositionally biased region" description="Low complexity" evidence="9">
    <location>
        <begin position="433"/>
        <end position="446"/>
    </location>
</feature>
<keyword evidence="6" id="KW-0804">Transcription</keyword>
<dbReference type="PANTHER" id="PTHR24399">
    <property type="entry name" value="ZINC FINGER AND BTB DOMAIN-CONTAINING"/>
    <property type="match status" value="1"/>
</dbReference>
<feature type="compositionally biased region" description="Low complexity" evidence="9">
    <location>
        <begin position="162"/>
        <end position="174"/>
    </location>
</feature>
<evidence type="ECO:0000256" key="5">
    <source>
        <dbReference type="ARBA" id="ARBA00023015"/>
    </source>
</evidence>
<dbReference type="SUPFAM" id="SSF57667">
    <property type="entry name" value="beta-beta-alpha zinc fingers"/>
    <property type="match status" value="2"/>
</dbReference>
<sequence>MDSLLVASPYLQDPLDFQSSSPRLNQFDTSPSDAPYDSFDYTQESSHFPHTPSYNGSYQNTPFSNFSDLPVFDGDTLGLYPNELSAPAIPDEYDPSEYDLPSSSGNNILSFDNSFMPSLDNNTNPHVSVTPPVYDNNSSNAFDHSSPASSNGQEDGRRSRASSTSSYMHPSSPHLDLPQNLASLHFDSPAWPAGQLPDRPSPPQHKPPSPPQLVIPASPSTAHNSPPTINAPEGDGMGSGPQLHIVPATPVSGGGGTAANVPFQTTLANLQQGGSGNEWDPSRQHLTAQAQNQSLQSSQFTDQRAFHFPPGSDHNEQSSSGMAFASSESQMHQEFRRQHHSMSPMPQQQHSQSQQHHYLVPQMSQRSRSLSDTSTRPPVWDTMPTGMMPPNATAPHQGSGADFDGNIASHSHDGGRGASVVGTVNMNDVLPGPSSTASNSNPTATSLHSPPSAGLPRHPSSAGPLQSSFGHPLQLPHTLQHHSFGPGSSHLTATNSSDFLSPHDAAGATLLRRSKSDSQQRGHRLSRSEDFGGVNSNNFLRADNAMLYPPISVSSRQYLHPTESVPSIASRGHHRRSSSGSRERGLVGGWSSNASSARPSPYPSPSASPRPGYHPLPEMVPSITGPSARRHMTGMSLDMGMNLHNMNQGYGGGMGGVGGMNGMNSFGMPGGHVPGMSGVGGMSVPVSTGDAVVPMIVNKANVTTPSTADASKRRRKQPANFACPVPGCGSTFTRHFNLKGHLRSHAEEKPYQCKWPGCGKGFARQHDCKRHEQLHLNIRPYPCEGCKKNFARMDALNRHLRSEGGAECRKIQEEMTTSSGTESATDASAAPGASATSNGQNGDTASNATMKPDPDGNWAAMNGAIVM</sequence>
<evidence type="ECO:0000313" key="11">
    <source>
        <dbReference type="EMBL" id="CAL1717287.1"/>
    </source>
</evidence>
<accession>A0ABP1EB86</accession>
<name>A0ABP1EB86_9APHY</name>
<dbReference type="Pfam" id="PF00096">
    <property type="entry name" value="zf-C2H2"/>
    <property type="match status" value="2"/>
</dbReference>
<evidence type="ECO:0000256" key="3">
    <source>
        <dbReference type="ARBA" id="ARBA00022737"/>
    </source>
</evidence>
<organism evidence="11 12">
    <name type="scientific">Somion occarium</name>
    <dbReference type="NCBI Taxonomy" id="3059160"/>
    <lineage>
        <taxon>Eukaryota</taxon>
        <taxon>Fungi</taxon>
        <taxon>Dikarya</taxon>
        <taxon>Basidiomycota</taxon>
        <taxon>Agaricomycotina</taxon>
        <taxon>Agaricomycetes</taxon>
        <taxon>Polyporales</taxon>
        <taxon>Cerrenaceae</taxon>
        <taxon>Somion</taxon>
    </lineage>
</organism>
<feature type="region of interest" description="Disordered" evidence="9">
    <location>
        <begin position="13"/>
        <end position="60"/>
    </location>
</feature>
<dbReference type="EMBL" id="OZ037952">
    <property type="protein sequence ID" value="CAL1717287.1"/>
    <property type="molecule type" value="Genomic_DNA"/>
</dbReference>
<evidence type="ECO:0000259" key="10">
    <source>
        <dbReference type="PROSITE" id="PS50157"/>
    </source>
</evidence>
<dbReference type="Proteomes" id="UP001497453">
    <property type="component" value="Chromosome 9"/>
</dbReference>
<feature type="compositionally biased region" description="Low complexity" evidence="9">
    <location>
        <begin position="317"/>
        <end position="330"/>
    </location>
</feature>
<evidence type="ECO:0000256" key="1">
    <source>
        <dbReference type="ARBA" id="ARBA00004123"/>
    </source>
</evidence>
<feature type="compositionally biased region" description="Polar residues" evidence="9">
    <location>
        <begin position="218"/>
        <end position="228"/>
    </location>
</feature>
<evidence type="ECO:0000256" key="9">
    <source>
        <dbReference type="SAM" id="MobiDB-lite"/>
    </source>
</evidence>
<keyword evidence="5" id="KW-0805">Transcription regulation</keyword>
<reference evidence="12" key="1">
    <citation type="submission" date="2024-04" db="EMBL/GenBank/DDBJ databases">
        <authorList>
            <person name="Shaw F."/>
            <person name="Minotto A."/>
        </authorList>
    </citation>
    <scope>NUCLEOTIDE SEQUENCE [LARGE SCALE GENOMIC DNA]</scope>
</reference>
<protein>
    <recommendedName>
        <fullName evidence="10">C2H2-type domain-containing protein</fullName>
    </recommendedName>
</protein>
<feature type="region of interest" description="Disordered" evidence="9">
    <location>
        <begin position="82"/>
        <end position="105"/>
    </location>
</feature>
<dbReference type="PROSITE" id="PS50157">
    <property type="entry name" value="ZINC_FINGER_C2H2_2"/>
    <property type="match status" value="3"/>
</dbReference>
<dbReference type="PROSITE" id="PS00028">
    <property type="entry name" value="ZINC_FINGER_C2H2_1"/>
    <property type="match status" value="2"/>
</dbReference>
<gene>
    <name evidence="11" type="ORF">GFSPODELE1_LOCUS11147</name>
</gene>
<evidence type="ECO:0000313" key="12">
    <source>
        <dbReference type="Proteomes" id="UP001497453"/>
    </source>
</evidence>
<dbReference type="SMART" id="SM00355">
    <property type="entry name" value="ZnF_C2H2"/>
    <property type="match status" value="3"/>
</dbReference>
<feature type="compositionally biased region" description="Pro residues" evidence="9">
    <location>
        <begin position="600"/>
        <end position="614"/>
    </location>
</feature>
<comment type="subcellular location">
    <subcellularLocation>
        <location evidence="1">Nucleus</location>
    </subcellularLocation>
</comment>